<dbReference type="AlphaFoldDB" id="A0A9X4QKI4"/>
<comment type="caution">
    <text evidence="1">The sequence shown here is derived from an EMBL/GenBank/DDBJ whole genome shotgun (WGS) entry which is preliminary data.</text>
</comment>
<dbReference type="Proteomes" id="UP001153387">
    <property type="component" value="Unassembled WGS sequence"/>
</dbReference>
<evidence type="ECO:0000313" key="2">
    <source>
        <dbReference type="Proteomes" id="UP001153387"/>
    </source>
</evidence>
<name>A0A9X4QKI4_9BACL</name>
<proteinExistence type="predicted"/>
<reference evidence="1 2" key="1">
    <citation type="submission" date="2022-10" db="EMBL/GenBank/DDBJ databases">
        <title>Comparative genomic analysis of Cohnella hashimotonis sp. nov., isolated from the International Space Station.</title>
        <authorList>
            <person name="Simpson A."/>
            <person name="Venkateswaran K."/>
        </authorList>
    </citation>
    <scope>NUCLEOTIDE SEQUENCE [LARGE SCALE GENOMIC DNA]</scope>
    <source>
        <strain evidence="1 2">DSM 18997</strain>
    </source>
</reference>
<accession>A0A9X4QKI4</accession>
<organism evidence="1 2">
    <name type="scientific">Cohnella ginsengisoli</name>
    <dbReference type="NCBI Taxonomy" id="425004"/>
    <lineage>
        <taxon>Bacteria</taxon>
        <taxon>Bacillati</taxon>
        <taxon>Bacillota</taxon>
        <taxon>Bacilli</taxon>
        <taxon>Bacillales</taxon>
        <taxon>Paenibacillaceae</taxon>
        <taxon>Cohnella</taxon>
    </lineage>
</organism>
<evidence type="ECO:0000313" key="1">
    <source>
        <dbReference type="EMBL" id="MDG0789694.1"/>
    </source>
</evidence>
<dbReference type="RefSeq" id="WP_277565241.1">
    <property type="nucleotide sequence ID" value="NZ_JAPDHZ010000002.1"/>
</dbReference>
<gene>
    <name evidence="1" type="ORF">OMP38_01650</name>
</gene>
<keyword evidence="2" id="KW-1185">Reference proteome</keyword>
<sequence length="52" mass="5959">MNSVRVKVTIRCKSCGEKFILRGKRERGKVDTGFRQCVCGNADRFDIEENHA</sequence>
<dbReference type="EMBL" id="JAPDHZ010000002">
    <property type="protein sequence ID" value="MDG0789694.1"/>
    <property type="molecule type" value="Genomic_DNA"/>
</dbReference>
<protein>
    <submittedName>
        <fullName evidence="1">Uncharacterized protein</fullName>
    </submittedName>
</protein>